<proteinExistence type="inferred from homology"/>
<keyword evidence="5" id="KW-0560">Oxidoreductase</keyword>
<evidence type="ECO:0000259" key="7">
    <source>
        <dbReference type="Pfam" id="PF02771"/>
    </source>
</evidence>
<feature type="domain" description="Acyl-CoA dehydrogenase/oxidase N-terminal" evidence="7">
    <location>
        <begin position="6"/>
        <end position="115"/>
    </location>
</feature>
<sequence>MPATEVDDLRRVVRDYLSATSTTETVRRLMETDSGFDETAWRQIAGELGLTGIAVPEKWGGAGAGIAELAVVLEEMGAALLCSPFFATVALATQAVLASGDQHAIERFVPRFLDGSSTATLILNGGLDAWDPAAVTLRAHRDGAVHRIHGQAPLALDGHTAQVILVAAQTAAGISLFAVQGRSDGLRRTRLDTLDRTRKVARLEFDGVSAELIGADGDAAGFLGRTANQAVVALAAEQVGAAQRCLDMAVDYAKHRIQFGRAIGSFQAVKHRCADMLVLVEGARSAAVHAAEVVGTDELATAASVAKMVCSEAFLQVSLDNMRIHGGIGFTWEHDAHLYIRRAKASQLIFGTPDHHAQRLASLLS</sequence>
<comment type="similarity">
    <text evidence="2">Belongs to the acyl-CoA dehydrogenase family.</text>
</comment>
<dbReference type="Proteomes" id="UP000093819">
    <property type="component" value="Unassembled WGS sequence"/>
</dbReference>
<evidence type="ECO:0000313" key="9">
    <source>
        <dbReference type="Proteomes" id="UP000093819"/>
    </source>
</evidence>
<evidence type="ECO:0000256" key="4">
    <source>
        <dbReference type="ARBA" id="ARBA00022827"/>
    </source>
</evidence>
<dbReference type="InterPro" id="IPR036250">
    <property type="entry name" value="AcylCo_DH-like_C"/>
</dbReference>
<evidence type="ECO:0000256" key="1">
    <source>
        <dbReference type="ARBA" id="ARBA00001974"/>
    </source>
</evidence>
<dbReference type="InterPro" id="IPR009075">
    <property type="entry name" value="AcylCo_DH/oxidase_C"/>
</dbReference>
<comment type="cofactor">
    <cofactor evidence="1">
        <name>FAD</name>
        <dbReference type="ChEBI" id="CHEBI:57692"/>
    </cofactor>
</comment>
<keyword evidence="4" id="KW-0274">FAD</keyword>
<dbReference type="Gene3D" id="2.40.110.10">
    <property type="entry name" value="Butyryl-CoA Dehydrogenase, subunit A, domain 2"/>
    <property type="match status" value="1"/>
</dbReference>
<feature type="domain" description="Acyl-CoA dehydrogenase/oxidase C-terminal" evidence="6">
    <location>
        <begin position="232"/>
        <end position="361"/>
    </location>
</feature>
<keyword evidence="3" id="KW-0285">Flavoprotein</keyword>
<evidence type="ECO:0000259" key="6">
    <source>
        <dbReference type="Pfam" id="PF00441"/>
    </source>
</evidence>
<gene>
    <name evidence="8" type="ORF">A5635_09065</name>
</gene>
<organism evidence="8 9">
    <name type="scientific">Mycobacterium asiaticum</name>
    <dbReference type="NCBI Taxonomy" id="1790"/>
    <lineage>
        <taxon>Bacteria</taxon>
        <taxon>Bacillati</taxon>
        <taxon>Actinomycetota</taxon>
        <taxon>Actinomycetes</taxon>
        <taxon>Mycobacteriales</taxon>
        <taxon>Mycobacteriaceae</taxon>
        <taxon>Mycobacterium</taxon>
    </lineage>
</organism>
<dbReference type="EMBL" id="LZLR01000228">
    <property type="protein sequence ID" value="OBK14969.1"/>
    <property type="molecule type" value="Genomic_DNA"/>
</dbReference>
<dbReference type="InterPro" id="IPR013786">
    <property type="entry name" value="AcylCoA_DH/ox_N"/>
</dbReference>
<name>A0A1A3N1N3_MYCAS</name>
<dbReference type="InterPro" id="IPR046373">
    <property type="entry name" value="Acyl-CoA_Oxase/DH_mid-dom_sf"/>
</dbReference>
<dbReference type="Gene3D" id="1.20.140.10">
    <property type="entry name" value="Butyryl-CoA Dehydrogenase, subunit A, domain 3"/>
    <property type="match status" value="1"/>
</dbReference>
<evidence type="ECO:0000256" key="5">
    <source>
        <dbReference type="ARBA" id="ARBA00023002"/>
    </source>
</evidence>
<dbReference type="CDD" id="cd00567">
    <property type="entry name" value="ACAD"/>
    <property type="match status" value="1"/>
</dbReference>
<dbReference type="SUPFAM" id="SSF56645">
    <property type="entry name" value="Acyl-CoA dehydrogenase NM domain-like"/>
    <property type="match status" value="1"/>
</dbReference>
<dbReference type="Gene3D" id="1.10.540.10">
    <property type="entry name" value="Acyl-CoA dehydrogenase/oxidase, N-terminal domain"/>
    <property type="match status" value="1"/>
</dbReference>
<evidence type="ECO:0000256" key="2">
    <source>
        <dbReference type="ARBA" id="ARBA00009347"/>
    </source>
</evidence>
<dbReference type="RefSeq" id="WP_065038127.1">
    <property type="nucleotide sequence ID" value="NZ_LZLR01000228.1"/>
</dbReference>
<comment type="caution">
    <text evidence="8">The sequence shown here is derived from an EMBL/GenBank/DDBJ whole genome shotgun (WGS) entry which is preliminary data.</text>
</comment>
<dbReference type="GO" id="GO:0050660">
    <property type="term" value="F:flavin adenine dinucleotide binding"/>
    <property type="evidence" value="ECO:0007669"/>
    <property type="project" value="InterPro"/>
</dbReference>
<dbReference type="Pfam" id="PF00441">
    <property type="entry name" value="Acyl-CoA_dh_1"/>
    <property type="match status" value="1"/>
</dbReference>
<dbReference type="AlphaFoldDB" id="A0A1A3N1N3"/>
<dbReference type="OrthoDB" id="8677713at2"/>
<dbReference type="InterPro" id="IPR009100">
    <property type="entry name" value="AcylCoA_DH/oxidase_NM_dom_sf"/>
</dbReference>
<dbReference type="Pfam" id="PF02771">
    <property type="entry name" value="Acyl-CoA_dh_N"/>
    <property type="match status" value="1"/>
</dbReference>
<evidence type="ECO:0000313" key="8">
    <source>
        <dbReference type="EMBL" id="OBK14969.1"/>
    </source>
</evidence>
<protein>
    <submittedName>
        <fullName evidence="8">Acyl-CoA dehydrogenase</fullName>
    </submittedName>
</protein>
<dbReference type="PANTHER" id="PTHR43884:SF20">
    <property type="entry name" value="ACYL-COA DEHYDROGENASE FADE28"/>
    <property type="match status" value="1"/>
</dbReference>
<dbReference type="InterPro" id="IPR037069">
    <property type="entry name" value="AcylCoA_DH/ox_N_sf"/>
</dbReference>
<dbReference type="PANTHER" id="PTHR43884">
    <property type="entry name" value="ACYL-COA DEHYDROGENASE"/>
    <property type="match status" value="1"/>
</dbReference>
<reference evidence="8 9" key="1">
    <citation type="submission" date="2016-06" db="EMBL/GenBank/DDBJ databases">
        <authorList>
            <person name="Kjaerup R.B."/>
            <person name="Dalgaard T.S."/>
            <person name="Juul-Madsen H.R."/>
        </authorList>
    </citation>
    <scope>NUCLEOTIDE SEQUENCE [LARGE SCALE GENOMIC DNA]</scope>
    <source>
        <strain evidence="8 9">1245335.1</strain>
    </source>
</reference>
<evidence type="ECO:0000256" key="3">
    <source>
        <dbReference type="ARBA" id="ARBA00022630"/>
    </source>
</evidence>
<accession>A0A1A3N1N3</accession>
<dbReference type="GO" id="GO:0003995">
    <property type="term" value="F:acyl-CoA dehydrogenase activity"/>
    <property type="evidence" value="ECO:0007669"/>
    <property type="project" value="TreeGrafter"/>
</dbReference>
<dbReference type="SUPFAM" id="SSF47203">
    <property type="entry name" value="Acyl-CoA dehydrogenase C-terminal domain-like"/>
    <property type="match status" value="1"/>
</dbReference>